<protein>
    <submittedName>
        <fullName evidence="5">AraC family transcriptional regulator</fullName>
    </submittedName>
</protein>
<dbReference type="PROSITE" id="PS01124">
    <property type="entry name" value="HTH_ARAC_FAMILY_2"/>
    <property type="match status" value="1"/>
</dbReference>
<dbReference type="SMART" id="SM00342">
    <property type="entry name" value="HTH_ARAC"/>
    <property type="match status" value="1"/>
</dbReference>
<dbReference type="InterPro" id="IPR018060">
    <property type="entry name" value="HTH_AraC"/>
</dbReference>
<evidence type="ECO:0000256" key="3">
    <source>
        <dbReference type="ARBA" id="ARBA00023163"/>
    </source>
</evidence>
<organism evidence="5 6">
    <name type="scientific">Pseudomonas oryzihabitans</name>
    <dbReference type="NCBI Taxonomy" id="47885"/>
    <lineage>
        <taxon>Bacteria</taxon>
        <taxon>Pseudomonadati</taxon>
        <taxon>Pseudomonadota</taxon>
        <taxon>Gammaproteobacteria</taxon>
        <taxon>Pseudomonadales</taxon>
        <taxon>Pseudomonadaceae</taxon>
        <taxon>Pseudomonas</taxon>
    </lineage>
</organism>
<dbReference type="InterPro" id="IPR050204">
    <property type="entry name" value="AraC_XylS_family_regulators"/>
</dbReference>
<comment type="function">
    <text evidence="4">Regulatory protein of the TOL plasmid xyl operons. XylS activates the xylXYZLTEGFJQKIH operon required for the degradation of toluene, m-xylene and p-xylene.</text>
</comment>
<sequence length="336" mass="37123">MLEKALLVDAQGRPIAQHHKVFSNAWDEIKAWSSEVYMPYDVAPIGRHIAPASTMHSAKIGAITATRFAYGIPVHIKDWDQDAGNAFVATTIGGTARHWVDREQAVETPVGSSFVVDCSRTDYWVDFDPDHLQFNLTIPHELLERTALDWFGFNPGDALWQAKVGLGGAESSWLGLMDYVARSIAEAPERLTQGPLARHLEQTICVRLLNEWALRAGLDLNDPCHRLAPRTVRAAEQFMIEHAAELPTMADVARAVGTSVRTLSAAFKSFRGYPPSAFLREQRLQGARRVLSAAPLGASVSAIAAAWGYINMGEFARSYRLRFGERPSDTLRRGTA</sequence>
<gene>
    <name evidence="5" type="ORF">A4V15_20895</name>
</gene>
<dbReference type="AlphaFoldDB" id="A0A178LEQ1"/>
<dbReference type="InterPro" id="IPR035418">
    <property type="entry name" value="AraC-bd_2"/>
</dbReference>
<evidence type="ECO:0000256" key="2">
    <source>
        <dbReference type="ARBA" id="ARBA00023125"/>
    </source>
</evidence>
<dbReference type="PANTHER" id="PTHR46796">
    <property type="entry name" value="HTH-TYPE TRANSCRIPTIONAL ACTIVATOR RHAS-RELATED"/>
    <property type="match status" value="1"/>
</dbReference>
<dbReference type="EMBL" id="LWCR01000024">
    <property type="protein sequence ID" value="OAN28086.1"/>
    <property type="molecule type" value="Genomic_DNA"/>
</dbReference>
<dbReference type="GO" id="GO:0003700">
    <property type="term" value="F:DNA-binding transcription factor activity"/>
    <property type="evidence" value="ECO:0007669"/>
    <property type="project" value="InterPro"/>
</dbReference>
<dbReference type="Proteomes" id="UP000078356">
    <property type="component" value="Unassembled WGS sequence"/>
</dbReference>
<evidence type="ECO:0000313" key="5">
    <source>
        <dbReference type="EMBL" id="OAN28086.1"/>
    </source>
</evidence>
<comment type="caution">
    <text evidence="5">The sequence shown here is derived from an EMBL/GenBank/DDBJ whole genome shotgun (WGS) entry which is preliminary data.</text>
</comment>
<dbReference type="Gene3D" id="1.10.10.60">
    <property type="entry name" value="Homeodomain-like"/>
    <property type="match status" value="1"/>
</dbReference>
<dbReference type="OrthoDB" id="9023142at2"/>
<name>A0A178LEQ1_9PSED</name>
<evidence type="ECO:0000256" key="1">
    <source>
        <dbReference type="ARBA" id="ARBA00023015"/>
    </source>
</evidence>
<keyword evidence="1" id="KW-0805">Transcription regulation</keyword>
<evidence type="ECO:0000313" key="6">
    <source>
        <dbReference type="Proteomes" id="UP000078356"/>
    </source>
</evidence>
<dbReference type="InterPro" id="IPR009057">
    <property type="entry name" value="Homeodomain-like_sf"/>
</dbReference>
<dbReference type="Pfam" id="PF12833">
    <property type="entry name" value="HTH_18"/>
    <property type="match status" value="1"/>
</dbReference>
<dbReference type="RefSeq" id="WP_017642960.1">
    <property type="nucleotide sequence ID" value="NZ_CP102428.1"/>
</dbReference>
<dbReference type="GO" id="GO:0043565">
    <property type="term" value="F:sequence-specific DNA binding"/>
    <property type="evidence" value="ECO:0007669"/>
    <property type="project" value="InterPro"/>
</dbReference>
<keyword evidence="3" id="KW-0804">Transcription</keyword>
<dbReference type="SUPFAM" id="SSF46689">
    <property type="entry name" value="Homeodomain-like"/>
    <property type="match status" value="1"/>
</dbReference>
<evidence type="ECO:0000256" key="4">
    <source>
        <dbReference type="ARBA" id="ARBA00037345"/>
    </source>
</evidence>
<reference evidence="5 6" key="1">
    <citation type="submission" date="2016-04" db="EMBL/GenBank/DDBJ databases">
        <title>Draft Genome Sequences of Staphylococcus capitis Strain H36, S. capitis Strain H65, S. cohnii Strain H62, S. hominis Strain H69, Mycobacterium iranicum Strain H39, Plantibacter sp. Strain H53, Pseudomonas oryzihabitans Strain H72, and Microbacterium sp. Strain H83, isolated from residential settings.</title>
        <authorList>
            <person name="Lymperopoulou D."/>
            <person name="Adams R.I."/>
            <person name="Lindow S."/>
            <person name="Coil D.A."/>
            <person name="Jospin G."/>
            <person name="Eisen J.A."/>
        </authorList>
    </citation>
    <scope>NUCLEOTIDE SEQUENCE [LARGE SCALE GENOMIC DNA]</scope>
    <source>
        <strain evidence="5 6">H72</strain>
    </source>
</reference>
<dbReference type="Pfam" id="PF14525">
    <property type="entry name" value="AraC_binding_2"/>
    <property type="match status" value="1"/>
</dbReference>
<keyword evidence="2" id="KW-0238">DNA-binding</keyword>
<proteinExistence type="predicted"/>
<accession>A0A178LEQ1</accession>